<evidence type="ECO:0000256" key="3">
    <source>
        <dbReference type="ARBA" id="ARBA00022898"/>
    </source>
</evidence>
<dbReference type="Proteomes" id="UP000037939">
    <property type="component" value="Unassembled WGS sequence"/>
</dbReference>
<dbReference type="PROSITE" id="PS50949">
    <property type="entry name" value="HTH_GNTR"/>
    <property type="match status" value="1"/>
</dbReference>
<keyword evidence="5" id="KW-0238">DNA-binding</keyword>
<dbReference type="CDD" id="cd00609">
    <property type="entry name" value="AAT_like"/>
    <property type="match status" value="1"/>
</dbReference>
<evidence type="ECO:0000259" key="7">
    <source>
        <dbReference type="PROSITE" id="PS50949"/>
    </source>
</evidence>
<comment type="similarity">
    <text evidence="1">In the C-terminal section; belongs to the class-I pyridoxal-phosphate-dependent aminotransferase family.</text>
</comment>
<evidence type="ECO:0000313" key="8">
    <source>
        <dbReference type="EMBL" id="KPC53708.1"/>
    </source>
</evidence>
<dbReference type="SUPFAM" id="SSF46785">
    <property type="entry name" value="Winged helix' DNA-binding domain"/>
    <property type="match status" value="1"/>
</dbReference>
<dbReference type="Gene3D" id="3.90.1150.10">
    <property type="entry name" value="Aspartate Aminotransferase, domain 1"/>
    <property type="match status" value="1"/>
</dbReference>
<dbReference type="PANTHER" id="PTHR46577">
    <property type="entry name" value="HTH-TYPE TRANSCRIPTIONAL REGULATORY PROTEIN GABR"/>
    <property type="match status" value="1"/>
</dbReference>
<dbReference type="InterPro" id="IPR015421">
    <property type="entry name" value="PyrdxlP-dep_Trfase_major"/>
</dbReference>
<dbReference type="Gene3D" id="3.40.640.10">
    <property type="entry name" value="Type I PLP-dependent aspartate aminotransferase-like (Major domain)"/>
    <property type="match status" value="1"/>
</dbReference>
<dbReference type="GO" id="GO:0003700">
    <property type="term" value="F:DNA-binding transcription factor activity"/>
    <property type="evidence" value="ECO:0007669"/>
    <property type="project" value="InterPro"/>
</dbReference>
<keyword evidence="6" id="KW-0804">Transcription</keyword>
<evidence type="ECO:0000256" key="5">
    <source>
        <dbReference type="ARBA" id="ARBA00023125"/>
    </source>
</evidence>
<dbReference type="GO" id="GO:0030170">
    <property type="term" value="F:pyridoxal phosphate binding"/>
    <property type="evidence" value="ECO:0007669"/>
    <property type="project" value="InterPro"/>
</dbReference>
<evidence type="ECO:0000256" key="6">
    <source>
        <dbReference type="ARBA" id="ARBA00023163"/>
    </source>
</evidence>
<dbReference type="InterPro" id="IPR036390">
    <property type="entry name" value="WH_DNA-bd_sf"/>
</dbReference>
<dbReference type="InterPro" id="IPR004839">
    <property type="entry name" value="Aminotransferase_I/II_large"/>
</dbReference>
<dbReference type="Gene3D" id="1.10.10.10">
    <property type="entry name" value="Winged helix-like DNA-binding domain superfamily/Winged helix DNA-binding domain"/>
    <property type="match status" value="1"/>
</dbReference>
<dbReference type="InterPro" id="IPR015424">
    <property type="entry name" value="PyrdxlP-dep_Trfase"/>
</dbReference>
<feature type="domain" description="HTH gntR-type" evidence="7">
    <location>
        <begin position="7"/>
        <end position="75"/>
    </location>
</feature>
<keyword evidence="3" id="KW-0663">Pyridoxal phosphate</keyword>
<dbReference type="SMART" id="SM00345">
    <property type="entry name" value="HTH_GNTR"/>
    <property type="match status" value="1"/>
</dbReference>
<evidence type="ECO:0000313" key="9">
    <source>
        <dbReference type="Proteomes" id="UP000037939"/>
    </source>
</evidence>
<proteinExistence type="inferred from homology"/>
<dbReference type="InterPro" id="IPR051446">
    <property type="entry name" value="HTH_trans_reg/aminotransferase"/>
</dbReference>
<comment type="caution">
    <text evidence="8">The sequence shown here is derived from an EMBL/GenBank/DDBJ whole genome shotgun (WGS) entry which is preliminary data.</text>
</comment>
<dbReference type="CDD" id="cd07377">
    <property type="entry name" value="WHTH_GntR"/>
    <property type="match status" value="1"/>
</dbReference>
<name>A0A0N1JSZ7_9NEIS</name>
<dbReference type="STRING" id="857265.WG78_07690"/>
<dbReference type="InterPro" id="IPR015422">
    <property type="entry name" value="PyrdxlP-dep_Trfase_small"/>
</dbReference>
<evidence type="ECO:0000256" key="1">
    <source>
        <dbReference type="ARBA" id="ARBA00005384"/>
    </source>
</evidence>
<gene>
    <name evidence="8" type="primary">yjiR_1</name>
    <name evidence="8" type="ORF">WG78_07690</name>
</gene>
<dbReference type="SUPFAM" id="SSF53383">
    <property type="entry name" value="PLP-dependent transferases"/>
    <property type="match status" value="1"/>
</dbReference>
<reference evidence="8 9" key="1">
    <citation type="submission" date="2015-07" db="EMBL/GenBank/DDBJ databases">
        <title>Draft genome sequence of the Amantichitinum ursilacus IGB-41, a new chitin-degrading bacterium.</title>
        <authorList>
            <person name="Kirstahler P."/>
            <person name="Guenther M."/>
            <person name="Grumaz C."/>
            <person name="Rupp S."/>
            <person name="Zibek S."/>
            <person name="Sohn K."/>
        </authorList>
    </citation>
    <scope>NUCLEOTIDE SEQUENCE [LARGE SCALE GENOMIC DNA]</scope>
    <source>
        <strain evidence="8 9">IGB-41</strain>
    </source>
</reference>
<dbReference type="AlphaFoldDB" id="A0A0N1JSZ7"/>
<protein>
    <recommendedName>
        <fullName evidence="2">Putative 8-amino-7-oxononanoate synthase</fullName>
    </recommendedName>
</protein>
<dbReference type="PANTHER" id="PTHR46577:SF2">
    <property type="entry name" value="TRANSCRIPTIONAL REGULATORY PROTEIN"/>
    <property type="match status" value="1"/>
</dbReference>
<evidence type="ECO:0000256" key="4">
    <source>
        <dbReference type="ARBA" id="ARBA00023015"/>
    </source>
</evidence>
<dbReference type="EMBL" id="LAQT01000005">
    <property type="protein sequence ID" value="KPC53708.1"/>
    <property type="molecule type" value="Genomic_DNA"/>
</dbReference>
<dbReference type="Pfam" id="PF00155">
    <property type="entry name" value="Aminotran_1_2"/>
    <property type="match status" value="1"/>
</dbReference>
<accession>A0A0N1JSZ7</accession>
<keyword evidence="9" id="KW-1185">Reference proteome</keyword>
<keyword evidence="4" id="KW-0805">Transcription regulation</keyword>
<sequence length="483" mass="53176">MNAMDPLPLYRQLASHYLNAIDNGTLAVGARMPSVRTLMARHSVSLSTALQACRELEQQGVLEARPRSGYFVRARTRALAPAVEPVLHVADPAQYVGIHERVSAITARSLQADVQTNLGGACGAPELYPNEALSRTAQRVLRQKPMLFGENAPHNGEPSFRLTLAQRALTHGMQLTTDDIIVAHGCVEALNLALRAVAQPGDIIAVESPTFFGLLQILETLGMRALEIPTSPQTGMSLEALQRAAETYPELKAVVVVPNFQNPLGSIMPDATKQALVAWCEQRDIALIEDDTYSALTNDDVPLRALKAWDKTGNVIHCASLHKVVSPGMRLGWIAPGKWLARCQMLKYAQTRPNEALNQLVLADYMATPAYDRHLRRLRQHLRTQRLQVADAVAAYFPEETRLSVPSGGLGLWVELPDQISSREVFERGLDQGIRIAPGMMFSNSTRFDHFIRLSVGLPYTPEVERAIRALARIVDRMGRVAA</sequence>
<dbReference type="InterPro" id="IPR000524">
    <property type="entry name" value="Tscrpt_reg_HTH_GntR"/>
</dbReference>
<evidence type="ECO:0000256" key="2">
    <source>
        <dbReference type="ARBA" id="ARBA00021531"/>
    </source>
</evidence>
<organism evidence="8 9">
    <name type="scientific">Amantichitinum ursilacus</name>
    <dbReference type="NCBI Taxonomy" id="857265"/>
    <lineage>
        <taxon>Bacteria</taxon>
        <taxon>Pseudomonadati</taxon>
        <taxon>Pseudomonadota</taxon>
        <taxon>Betaproteobacteria</taxon>
        <taxon>Neisseriales</taxon>
        <taxon>Chitinibacteraceae</taxon>
        <taxon>Amantichitinum</taxon>
    </lineage>
</organism>
<dbReference type="PATRIC" id="fig|857265.3.peg.1574"/>
<dbReference type="GO" id="GO:0003677">
    <property type="term" value="F:DNA binding"/>
    <property type="evidence" value="ECO:0007669"/>
    <property type="project" value="UniProtKB-KW"/>
</dbReference>
<dbReference type="InterPro" id="IPR036388">
    <property type="entry name" value="WH-like_DNA-bd_sf"/>
</dbReference>
<dbReference type="Pfam" id="PF00392">
    <property type="entry name" value="GntR"/>
    <property type="match status" value="1"/>
</dbReference>